<dbReference type="Gene3D" id="1.10.10.10">
    <property type="entry name" value="Winged helix-like DNA-binding domain superfamily/Winged helix DNA-binding domain"/>
    <property type="match status" value="1"/>
</dbReference>
<dbReference type="CDD" id="cd08432">
    <property type="entry name" value="PBP2_GcdR_TrpI_HvrB_AmpR_like"/>
    <property type="match status" value="1"/>
</dbReference>
<keyword evidence="2" id="KW-0805">Transcription regulation</keyword>
<evidence type="ECO:0000256" key="2">
    <source>
        <dbReference type="ARBA" id="ARBA00023015"/>
    </source>
</evidence>
<dbReference type="PROSITE" id="PS50931">
    <property type="entry name" value="HTH_LYSR"/>
    <property type="match status" value="1"/>
</dbReference>
<dbReference type="EMBL" id="JBHRYR010000003">
    <property type="protein sequence ID" value="MFC3852941.1"/>
    <property type="molecule type" value="Genomic_DNA"/>
</dbReference>
<dbReference type="PRINTS" id="PR00039">
    <property type="entry name" value="HTHLYSR"/>
</dbReference>
<proteinExistence type="inferred from homology"/>
<evidence type="ECO:0000256" key="4">
    <source>
        <dbReference type="ARBA" id="ARBA00023163"/>
    </source>
</evidence>
<dbReference type="Gene3D" id="3.40.190.10">
    <property type="entry name" value="Periplasmic binding protein-like II"/>
    <property type="match status" value="2"/>
</dbReference>
<accession>A0ABV7ZXK6</accession>
<keyword evidence="7" id="KW-1185">Reference proteome</keyword>
<gene>
    <name evidence="6" type="primary">gcvA</name>
    <name evidence="6" type="ORF">ACFOOG_08870</name>
</gene>
<dbReference type="RefSeq" id="WP_380695622.1">
    <property type="nucleotide sequence ID" value="NZ_JBHRYR010000003.1"/>
</dbReference>
<dbReference type="InterPro" id="IPR036390">
    <property type="entry name" value="WH_DNA-bd_sf"/>
</dbReference>
<keyword evidence="3" id="KW-0238">DNA-binding</keyword>
<reference evidence="7" key="1">
    <citation type="journal article" date="2019" name="Int. J. Syst. Evol. Microbiol.">
        <title>The Global Catalogue of Microorganisms (GCM) 10K type strain sequencing project: providing services to taxonomists for standard genome sequencing and annotation.</title>
        <authorList>
            <consortium name="The Broad Institute Genomics Platform"/>
            <consortium name="The Broad Institute Genome Sequencing Center for Infectious Disease"/>
            <person name="Wu L."/>
            <person name="Ma J."/>
        </authorList>
    </citation>
    <scope>NUCLEOTIDE SEQUENCE [LARGE SCALE GENOMIC DNA]</scope>
    <source>
        <strain evidence="7">IBRC 10765</strain>
    </source>
</reference>
<dbReference type="PANTHER" id="PTHR30537">
    <property type="entry name" value="HTH-TYPE TRANSCRIPTIONAL REGULATOR"/>
    <property type="match status" value="1"/>
</dbReference>
<dbReference type="Pfam" id="PF03466">
    <property type="entry name" value="LysR_substrate"/>
    <property type="match status" value="1"/>
</dbReference>
<dbReference type="InterPro" id="IPR005119">
    <property type="entry name" value="LysR_subst-bd"/>
</dbReference>
<name>A0ABV7ZXK6_9GAMM</name>
<dbReference type="SUPFAM" id="SSF46785">
    <property type="entry name" value="Winged helix' DNA-binding domain"/>
    <property type="match status" value="1"/>
</dbReference>
<dbReference type="PANTHER" id="PTHR30537:SF74">
    <property type="entry name" value="HTH-TYPE TRANSCRIPTIONAL REGULATOR TRPI"/>
    <property type="match status" value="1"/>
</dbReference>
<feature type="domain" description="HTH lysR-type" evidence="5">
    <location>
        <begin position="2"/>
        <end position="59"/>
    </location>
</feature>
<protein>
    <submittedName>
        <fullName evidence="6">Transcriptional regulator GcvA</fullName>
    </submittedName>
</protein>
<organism evidence="6 7">
    <name type="scientific">Saccharospirillum mangrovi</name>
    <dbReference type="NCBI Taxonomy" id="2161747"/>
    <lineage>
        <taxon>Bacteria</taxon>
        <taxon>Pseudomonadati</taxon>
        <taxon>Pseudomonadota</taxon>
        <taxon>Gammaproteobacteria</taxon>
        <taxon>Oceanospirillales</taxon>
        <taxon>Saccharospirillaceae</taxon>
        <taxon>Saccharospirillum</taxon>
    </lineage>
</organism>
<dbReference type="Pfam" id="PF00126">
    <property type="entry name" value="HTH_1"/>
    <property type="match status" value="1"/>
</dbReference>
<evidence type="ECO:0000259" key="5">
    <source>
        <dbReference type="PROSITE" id="PS50931"/>
    </source>
</evidence>
<comment type="caution">
    <text evidence="6">The sequence shown here is derived from an EMBL/GenBank/DDBJ whole genome shotgun (WGS) entry which is preliminary data.</text>
</comment>
<dbReference type="InterPro" id="IPR000847">
    <property type="entry name" value="LysR_HTH_N"/>
</dbReference>
<evidence type="ECO:0000313" key="6">
    <source>
        <dbReference type="EMBL" id="MFC3852941.1"/>
    </source>
</evidence>
<evidence type="ECO:0000313" key="7">
    <source>
        <dbReference type="Proteomes" id="UP001595617"/>
    </source>
</evidence>
<dbReference type="NCBIfam" id="NF008352">
    <property type="entry name" value="PRK11139.1"/>
    <property type="match status" value="1"/>
</dbReference>
<sequence length="305" mass="34355">MPPLNALRSFEAAARHGSFQDAAGELFVTPSAISHQVKALEEFLGIPLFIRQTRRVSLTSAGRDYMRSVQRALREIERSTQDLLTKHGAGELRLAVTPAFLQRWLLPRMGLFSERYPDIELQIEASTGLIDFSRNEIDMAVYYGDGHWDDVEAHFLRRSVLIPVCSPALLARKPIHEPIDMFQHRLIHVAKRIDEWRAWFAAAQTEYDETRKGLLMSSGSLAAGAATRGLGIALADEGLVREEILSGELISPIHIPLPKNKSFYLVWAQNRPLSPAMLNFRDWIIEQMSEDTSELANTSPPERAT</sequence>
<comment type="similarity">
    <text evidence="1">Belongs to the LysR transcriptional regulatory family.</text>
</comment>
<evidence type="ECO:0000256" key="3">
    <source>
        <dbReference type="ARBA" id="ARBA00023125"/>
    </source>
</evidence>
<dbReference type="Proteomes" id="UP001595617">
    <property type="component" value="Unassembled WGS sequence"/>
</dbReference>
<dbReference type="InterPro" id="IPR058163">
    <property type="entry name" value="LysR-type_TF_proteobact-type"/>
</dbReference>
<dbReference type="SUPFAM" id="SSF53850">
    <property type="entry name" value="Periplasmic binding protein-like II"/>
    <property type="match status" value="1"/>
</dbReference>
<keyword evidence="4" id="KW-0804">Transcription</keyword>
<dbReference type="InterPro" id="IPR036388">
    <property type="entry name" value="WH-like_DNA-bd_sf"/>
</dbReference>
<evidence type="ECO:0000256" key="1">
    <source>
        <dbReference type="ARBA" id="ARBA00009437"/>
    </source>
</evidence>